<dbReference type="Proteomes" id="UP000663864">
    <property type="component" value="Unassembled WGS sequence"/>
</dbReference>
<proteinExistence type="predicted"/>
<reference evidence="1" key="1">
    <citation type="submission" date="2021-02" db="EMBL/GenBank/DDBJ databases">
        <authorList>
            <person name="Nowell W R."/>
        </authorList>
    </citation>
    <scope>NUCLEOTIDE SEQUENCE</scope>
</reference>
<gene>
    <name evidence="1" type="ORF">ZHD862_LOCUS25287</name>
</gene>
<name>A0A814ZW95_9BILA</name>
<protein>
    <submittedName>
        <fullName evidence="1">Uncharacterized protein</fullName>
    </submittedName>
</protein>
<comment type="caution">
    <text evidence="1">The sequence shown here is derived from an EMBL/GenBank/DDBJ whole genome shotgun (WGS) entry which is preliminary data.</text>
</comment>
<evidence type="ECO:0000313" key="2">
    <source>
        <dbReference type="Proteomes" id="UP000663864"/>
    </source>
</evidence>
<dbReference type="AlphaFoldDB" id="A0A814ZW95"/>
<evidence type="ECO:0000313" key="1">
    <source>
        <dbReference type="EMBL" id="CAF1249020.1"/>
    </source>
</evidence>
<accession>A0A814ZW95</accession>
<organism evidence="1 2">
    <name type="scientific">Rotaria sordida</name>
    <dbReference type="NCBI Taxonomy" id="392033"/>
    <lineage>
        <taxon>Eukaryota</taxon>
        <taxon>Metazoa</taxon>
        <taxon>Spiralia</taxon>
        <taxon>Gnathifera</taxon>
        <taxon>Rotifera</taxon>
        <taxon>Eurotatoria</taxon>
        <taxon>Bdelloidea</taxon>
        <taxon>Philodinida</taxon>
        <taxon>Philodinidae</taxon>
        <taxon>Rotaria</taxon>
    </lineage>
</organism>
<sequence length="231" mass="26423">MKIMQFANNRFYYRLVNGSFDVQKQPVMPYNKLVIITQFSLDNTSIRANITYICSIFDYSDLEFAFEILSPTLAAMQMEPLRQTLAARLYNPNNTDPIEYSNKGLCPENVSLCYPEYIHHNVTYGRPEKVLSRYARPADLPEVTSIQIYTYYQSYGLNNYDSFQSGEYILPMSVSMLYGTTTTPQPITTATIAISITVFTTLTTTSNYASFLFGHFNSLVRCFVLISSFLI</sequence>
<dbReference type="EMBL" id="CAJNOT010001791">
    <property type="protein sequence ID" value="CAF1249020.1"/>
    <property type="molecule type" value="Genomic_DNA"/>
</dbReference>